<gene>
    <name evidence="2" type="ORF">NDU88_011534</name>
</gene>
<feature type="compositionally biased region" description="Polar residues" evidence="1">
    <location>
        <begin position="26"/>
        <end position="35"/>
    </location>
</feature>
<protein>
    <submittedName>
        <fullName evidence="2">Uncharacterized protein</fullName>
    </submittedName>
</protein>
<sequence length="98" mass="10609">MRPRPGTPLQLVGGPSPGRLGPGASSVPTQSSDQQCAPRFPSGVPVWPNAARSSSSSRPPLLVAWPRPHEDCLHIEEAISNIAKHCWKLWPLFTLEPL</sequence>
<dbReference type="Proteomes" id="UP001066276">
    <property type="component" value="Chromosome 6"/>
</dbReference>
<name>A0AAV7R395_PLEWA</name>
<dbReference type="EMBL" id="JANPWB010000010">
    <property type="protein sequence ID" value="KAJ1145243.1"/>
    <property type="molecule type" value="Genomic_DNA"/>
</dbReference>
<evidence type="ECO:0000313" key="2">
    <source>
        <dbReference type="EMBL" id="KAJ1145243.1"/>
    </source>
</evidence>
<proteinExistence type="predicted"/>
<organism evidence="2 3">
    <name type="scientific">Pleurodeles waltl</name>
    <name type="common">Iberian ribbed newt</name>
    <dbReference type="NCBI Taxonomy" id="8319"/>
    <lineage>
        <taxon>Eukaryota</taxon>
        <taxon>Metazoa</taxon>
        <taxon>Chordata</taxon>
        <taxon>Craniata</taxon>
        <taxon>Vertebrata</taxon>
        <taxon>Euteleostomi</taxon>
        <taxon>Amphibia</taxon>
        <taxon>Batrachia</taxon>
        <taxon>Caudata</taxon>
        <taxon>Salamandroidea</taxon>
        <taxon>Salamandridae</taxon>
        <taxon>Pleurodelinae</taxon>
        <taxon>Pleurodeles</taxon>
    </lineage>
</organism>
<dbReference type="AlphaFoldDB" id="A0AAV7R395"/>
<feature type="region of interest" description="Disordered" evidence="1">
    <location>
        <begin position="1"/>
        <end position="42"/>
    </location>
</feature>
<evidence type="ECO:0000256" key="1">
    <source>
        <dbReference type="SAM" id="MobiDB-lite"/>
    </source>
</evidence>
<evidence type="ECO:0000313" key="3">
    <source>
        <dbReference type="Proteomes" id="UP001066276"/>
    </source>
</evidence>
<comment type="caution">
    <text evidence="2">The sequence shown here is derived from an EMBL/GenBank/DDBJ whole genome shotgun (WGS) entry which is preliminary data.</text>
</comment>
<accession>A0AAV7R395</accession>
<keyword evidence="3" id="KW-1185">Reference proteome</keyword>
<reference evidence="2" key="1">
    <citation type="journal article" date="2022" name="bioRxiv">
        <title>Sequencing and chromosome-scale assembly of the giantPleurodeles waltlgenome.</title>
        <authorList>
            <person name="Brown T."/>
            <person name="Elewa A."/>
            <person name="Iarovenko S."/>
            <person name="Subramanian E."/>
            <person name="Araus A.J."/>
            <person name="Petzold A."/>
            <person name="Susuki M."/>
            <person name="Suzuki K.-i.T."/>
            <person name="Hayashi T."/>
            <person name="Toyoda A."/>
            <person name="Oliveira C."/>
            <person name="Osipova E."/>
            <person name="Leigh N.D."/>
            <person name="Simon A."/>
            <person name="Yun M.H."/>
        </authorList>
    </citation>
    <scope>NUCLEOTIDE SEQUENCE</scope>
    <source>
        <strain evidence="2">20211129_DDA</strain>
        <tissue evidence="2">Liver</tissue>
    </source>
</reference>